<proteinExistence type="predicted"/>
<reference evidence="3" key="3">
    <citation type="journal article" date="2016" name="Gigascience">
        <title>De novo construction of an expanded transcriptome assembly for the western tarnished plant bug, Lygus hesperus.</title>
        <authorList>
            <person name="Tassone E.E."/>
            <person name="Geib S.M."/>
            <person name="Hall B."/>
            <person name="Fabrick J.A."/>
            <person name="Brent C.S."/>
            <person name="Hull J.J."/>
        </authorList>
    </citation>
    <scope>NUCLEOTIDE SEQUENCE</scope>
</reference>
<dbReference type="Pfam" id="PF00171">
    <property type="entry name" value="Aldedh"/>
    <property type="match status" value="1"/>
</dbReference>
<gene>
    <name evidence="2" type="primary">ALDH22A1</name>
    <name evidence="2" type="ORF">CM83_20679</name>
    <name evidence="3" type="ORF">g.99252</name>
</gene>
<dbReference type="AlphaFoldDB" id="A0A0A9WGT9"/>
<dbReference type="PANTHER" id="PTHR11699">
    <property type="entry name" value="ALDEHYDE DEHYDROGENASE-RELATED"/>
    <property type="match status" value="1"/>
</dbReference>
<dbReference type="GO" id="GO:0016620">
    <property type="term" value="F:oxidoreductase activity, acting on the aldehyde or oxo group of donors, NAD or NADP as acceptor"/>
    <property type="evidence" value="ECO:0007669"/>
    <property type="project" value="InterPro"/>
</dbReference>
<dbReference type="SUPFAM" id="SSF53720">
    <property type="entry name" value="ALDH-like"/>
    <property type="match status" value="1"/>
</dbReference>
<dbReference type="InterPro" id="IPR016163">
    <property type="entry name" value="Ald_DH_C"/>
</dbReference>
<evidence type="ECO:0000313" key="3">
    <source>
        <dbReference type="EMBL" id="JAQ13206.1"/>
    </source>
</evidence>
<evidence type="ECO:0000313" key="2">
    <source>
        <dbReference type="EMBL" id="JAG07014.1"/>
    </source>
</evidence>
<name>A0A0A9WGT9_LYGHE</name>
<dbReference type="InterPro" id="IPR016162">
    <property type="entry name" value="Ald_DH_N"/>
</dbReference>
<dbReference type="Gene3D" id="3.40.309.10">
    <property type="entry name" value="Aldehyde Dehydrogenase, Chain A, domain 2"/>
    <property type="match status" value="1"/>
</dbReference>
<reference evidence="2" key="1">
    <citation type="journal article" date="2014" name="PLoS ONE">
        <title>Transcriptome-Based Identification of ABC Transporters in the Western Tarnished Plant Bug Lygus hesperus.</title>
        <authorList>
            <person name="Hull J.J."/>
            <person name="Chaney K."/>
            <person name="Geib S.M."/>
            <person name="Fabrick J.A."/>
            <person name="Brent C.S."/>
            <person name="Walsh D."/>
            <person name="Lavine L.C."/>
        </authorList>
    </citation>
    <scope>NUCLEOTIDE SEQUENCE</scope>
</reference>
<dbReference type="EMBL" id="GBHO01036590">
    <property type="protein sequence ID" value="JAG07014.1"/>
    <property type="molecule type" value="Transcribed_RNA"/>
</dbReference>
<dbReference type="EMBL" id="GDHC01005423">
    <property type="protein sequence ID" value="JAQ13206.1"/>
    <property type="molecule type" value="Transcribed_RNA"/>
</dbReference>
<feature type="domain" description="Aldehyde dehydrogenase" evidence="1">
    <location>
        <begin position="40"/>
        <end position="165"/>
    </location>
</feature>
<dbReference type="InterPro" id="IPR015590">
    <property type="entry name" value="Aldehyde_DH_dom"/>
</dbReference>
<sequence length="200" mass="21730">MTMGKNAIDKVSKLIERSVAAGATLLCGGSAIRKLQNGSRSHVPGECHATVTEDNEDCFFQPAILTNVTPEMPIAQEEVFGPVMVIMKFSYDTEAIRIVNACPYGLGASVFSGNASRAQYIADRLQTGMVNINDFGINYLCQSLPFGGMKISGFDRFAGREGLRGNCVVRAMTRDRIPGVKTVIPAVLEYPIGHKAFRFM</sequence>
<protein>
    <submittedName>
        <fullName evidence="2">Aldehyde dehydrogenase 22A1</fullName>
    </submittedName>
</protein>
<dbReference type="InterPro" id="IPR016161">
    <property type="entry name" value="Ald_DH/histidinol_DH"/>
</dbReference>
<dbReference type="Gene3D" id="3.40.605.10">
    <property type="entry name" value="Aldehyde Dehydrogenase, Chain A, domain 1"/>
    <property type="match status" value="1"/>
</dbReference>
<reference evidence="2" key="2">
    <citation type="submission" date="2014-07" db="EMBL/GenBank/DDBJ databases">
        <authorList>
            <person name="Hull J."/>
        </authorList>
    </citation>
    <scope>NUCLEOTIDE SEQUENCE</scope>
</reference>
<evidence type="ECO:0000259" key="1">
    <source>
        <dbReference type="Pfam" id="PF00171"/>
    </source>
</evidence>
<accession>A0A0A9WGT9</accession>
<organism evidence="2">
    <name type="scientific">Lygus hesperus</name>
    <name type="common">Western plant bug</name>
    <dbReference type="NCBI Taxonomy" id="30085"/>
    <lineage>
        <taxon>Eukaryota</taxon>
        <taxon>Metazoa</taxon>
        <taxon>Ecdysozoa</taxon>
        <taxon>Arthropoda</taxon>
        <taxon>Hexapoda</taxon>
        <taxon>Insecta</taxon>
        <taxon>Pterygota</taxon>
        <taxon>Neoptera</taxon>
        <taxon>Paraneoptera</taxon>
        <taxon>Hemiptera</taxon>
        <taxon>Heteroptera</taxon>
        <taxon>Panheteroptera</taxon>
        <taxon>Cimicomorpha</taxon>
        <taxon>Miridae</taxon>
        <taxon>Mirini</taxon>
        <taxon>Lygus</taxon>
    </lineage>
</organism>